<gene>
    <name evidence="2" type="ORF">AXF42_Ash000068</name>
</gene>
<organism evidence="2 3">
    <name type="scientific">Apostasia shenzhenica</name>
    <dbReference type="NCBI Taxonomy" id="1088818"/>
    <lineage>
        <taxon>Eukaryota</taxon>
        <taxon>Viridiplantae</taxon>
        <taxon>Streptophyta</taxon>
        <taxon>Embryophyta</taxon>
        <taxon>Tracheophyta</taxon>
        <taxon>Spermatophyta</taxon>
        <taxon>Magnoliopsida</taxon>
        <taxon>Liliopsida</taxon>
        <taxon>Asparagales</taxon>
        <taxon>Orchidaceae</taxon>
        <taxon>Apostasioideae</taxon>
        <taxon>Apostasia</taxon>
    </lineage>
</organism>
<reference evidence="2 3" key="1">
    <citation type="journal article" date="2017" name="Nature">
        <title>The Apostasia genome and the evolution of orchids.</title>
        <authorList>
            <person name="Zhang G.Q."/>
            <person name="Liu K.W."/>
            <person name="Li Z."/>
            <person name="Lohaus R."/>
            <person name="Hsiao Y.Y."/>
            <person name="Niu S.C."/>
            <person name="Wang J.Y."/>
            <person name="Lin Y.C."/>
            <person name="Xu Q."/>
            <person name="Chen L.J."/>
            <person name="Yoshida K."/>
            <person name="Fujiwara S."/>
            <person name="Wang Z.W."/>
            <person name="Zhang Y.Q."/>
            <person name="Mitsuda N."/>
            <person name="Wang M."/>
            <person name="Liu G.H."/>
            <person name="Pecoraro L."/>
            <person name="Huang H.X."/>
            <person name="Xiao X.J."/>
            <person name="Lin M."/>
            <person name="Wu X.Y."/>
            <person name="Wu W.L."/>
            <person name="Chen Y.Y."/>
            <person name="Chang S.B."/>
            <person name="Sakamoto S."/>
            <person name="Ohme-Takagi M."/>
            <person name="Yagi M."/>
            <person name="Zeng S.J."/>
            <person name="Shen C.Y."/>
            <person name="Yeh C.M."/>
            <person name="Luo Y.B."/>
            <person name="Tsai W.C."/>
            <person name="Van de Peer Y."/>
            <person name="Liu Z.J."/>
        </authorList>
    </citation>
    <scope>NUCLEOTIDE SEQUENCE [LARGE SCALE GENOMIC DNA]</scope>
    <source>
        <strain evidence="3">cv. Shenzhen</strain>
        <tissue evidence="2">Stem</tissue>
    </source>
</reference>
<evidence type="ECO:0000313" key="2">
    <source>
        <dbReference type="EMBL" id="PKA54235.1"/>
    </source>
</evidence>
<dbReference type="AlphaFoldDB" id="A0A2I0AFE0"/>
<feature type="region of interest" description="Disordered" evidence="1">
    <location>
        <begin position="21"/>
        <end position="81"/>
    </location>
</feature>
<keyword evidence="3" id="KW-1185">Reference proteome</keyword>
<evidence type="ECO:0000313" key="3">
    <source>
        <dbReference type="Proteomes" id="UP000236161"/>
    </source>
</evidence>
<sequence>MAASPCPRLICWPSLPNLDPASVAESAHDARAHRPRQSSPASAGARLPGDGSKEVGFDQLNNEELAEEFKQPLLQQKMNAA</sequence>
<protein>
    <submittedName>
        <fullName evidence="2">Uncharacterized protein</fullName>
    </submittedName>
</protein>
<dbReference type="EMBL" id="KZ451982">
    <property type="protein sequence ID" value="PKA54235.1"/>
    <property type="molecule type" value="Genomic_DNA"/>
</dbReference>
<accession>A0A2I0AFE0</accession>
<name>A0A2I0AFE0_9ASPA</name>
<dbReference type="Proteomes" id="UP000236161">
    <property type="component" value="Unassembled WGS sequence"/>
</dbReference>
<proteinExistence type="predicted"/>
<evidence type="ECO:0000256" key="1">
    <source>
        <dbReference type="SAM" id="MobiDB-lite"/>
    </source>
</evidence>